<accession>A0ABD6F0N3</accession>
<proteinExistence type="predicted"/>
<name>A0ABD6F0N3_9BILA</name>
<evidence type="ECO:0000313" key="2">
    <source>
        <dbReference type="Proteomes" id="UP001608902"/>
    </source>
</evidence>
<organism evidence="1 2">
    <name type="scientific">Gnathostoma spinigerum</name>
    <dbReference type="NCBI Taxonomy" id="75299"/>
    <lineage>
        <taxon>Eukaryota</taxon>
        <taxon>Metazoa</taxon>
        <taxon>Ecdysozoa</taxon>
        <taxon>Nematoda</taxon>
        <taxon>Chromadorea</taxon>
        <taxon>Rhabditida</taxon>
        <taxon>Spirurina</taxon>
        <taxon>Gnathostomatomorpha</taxon>
        <taxon>Gnathostomatoidea</taxon>
        <taxon>Gnathostomatidae</taxon>
        <taxon>Gnathostoma</taxon>
    </lineage>
</organism>
<reference evidence="1 2" key="1">
    <citation type="submission" date="2024-08" db="EMBL/GenBank/DDBJ databases">
        <title>Gnathostoma spinigerum genome.</title>
        <authorList>
            <person name="Gonzalez-Bertolin B."/>
            <person name="Monzon S."/>
            <person name="Zaballos A."/>
            <person name="Jimenez P."/>
            <person name="Dekumyoy P."/>
            <person name="Varona S."/>
            <person name="Cuesta I."/>
            <person name="Sumanam S."/>
            <person name="Adisakwattana P."/>
            <person name="Gasser R.B."/>
            <person name="Hernandez-Gonzalez A."/>
            <person name="Young N.D."/>
            <person name="Perteguer M.J."/>
        </authorList>
    </citation>
    <scope>NUCLEOTIDE SEQUENCE [LARGE SCALE GENOMIC DNA]</scope>
    <source>
        <strain evidence="1">AL3</strain>
        <tissue evidence="1">Liver</tissue>
    </source>
</reference>
<comment type="caution">
    <text evidence="1">The sequence shown here is derived from an EMBL/GenBank/DDBJ whole genome shotgun (WGS) entry which is preliminary data.</text>
</comment>
<gene>
    <name evidence="1" type="ORF">AB6A40_009837</name>
</gene>
<evidence type="ECO:0000313" key="1">
    <source>
        <dbReference type="EMBL" id="MFH4983128.1"/>
    </source>
</evidence>
<keyword evidence="2" id="KW-1185">Reference proteome</keyword>
<sequence>SGENGLPTMIIHIFAVLPPTYEGSHYLREYLRDNVNLVKLDNNNRNMIRTTLLKQLENERKDQNEDNQETITEIENMLRLVDVKEK</sequence>
<feature type="non-terminal residue" evidence="1">
    <location>
        <position position="1"/>
    </location>
</feature>
<protein>
    <submittedName>
        <fullName evidence="1">Uncharacterized protein</fullName>
    </submittedName>
</protein>
<dbReference type="EMBL" id="JBGFUD010011179">
    <property type="protein sequence ID" value="MFH4983128.1"/>
    <property type="molecule type" value="Genomic_DNA"/>
</dbReference>
<dbReference type="Proteomes" id="UP001608902">
    <property type="component" value="Unassembled WGS sequence"/>
</dbReference>
<dbReference type="AlphaFoldDB" id="A0ABD6F0N3"/>